<dbReference type="NCBIfam" id="TIGR03303">
    <property type="entry name" value="OM_YaeT"/>
    <property type="match status" value="1"/>
</dbReference>
<proteinExistence type="inferred from homology"/>
<reference evidence="12" key="1">
    <citation type="journal article" date="2019" name="Int. J. Syst. Evol. Microbiol.">
        <title>The Global Catalogue of Microorganisms (GCM) 10K type strain sequencing project: providing services to taxonomists for standard genome sequencing and annotation.</title>
        <authorList>
            <consortium name="The Broad Institute Genomics Platform"/>
            <consortium name="The Broad Institute Genome Sequencing Center for Infectious Disease"/>
            <person name="Wu L."/>
            <person name="Ma J."/>
        </authorList>
    </citation>
    <scope>NUCLEOTIDE SEQUENCE [LARGE SCALE GENOMIC DNA]</scope>
    <source>
        <strain evidence="12">CGMCC 1.10759</strain>
    </source>
</reference>
<evidence type="ECO:0000256" key="5">
    <source>
        <dbReference type="ARBA" id="ARBA00022737"/>
    </source>
</evidence>
<feature type="domain" description="POTRA" evidence="10">
    <location>
        <begin position="191"/>
        <end position="279"/>
    </location>
</feature>
<name>A0ABV8T0J1_9GAMM</name>
<dbReference type="RefSeq" id="WP_380601394.1">
    <property type="nucleotide sequence ID" value="NZ_JBHSDU010000014.1"/>
</dbReference>
<evidence type="ECO:0000256" key="9">
    <source>
        <dbReference type="NCBIfam" id="TIGR03303"/>
    </source>
</evidence>
<keyword evidence="4 8" id="KW-0732">Signal</keyword>
<dbReference type="PIRSF" id="PIRSF006076">
    <property type="entry name" value="OM_assembly_OMP85"/>
    <property type="match status" value="1"/>
</dbReference>
<dbReference type="PROSITE" id="PS51779">
    <property type="entry name" value="POTRA"/>
    <property type="match status" value="5"/>
</dbReference>
<comment type="caution">
    <text evidence="11">The sequence shown here is derived from an EMBL/GenBank/DDBJ whole genome shotgun (WGS) entry which is preliminary data.</text>
</comment>
<dbReference type="Gene3D" id="3.10.20.310">
    <property type="entry name" value="membrane protein fhac"/>
    <property type="match status" value="5"/>
</dbReference>
<evidence type="ECO:0000313" key="11">
    <source>
        <dbReference type="EMBL" id="MFC4312209.1"/>
    </source>
</evidence>
<organism evidence="11 12">
    <name type="scientific">Steroidobacter flavus</name>
    <dbReference type="NCBI Taxonomy" id="1842136"/>
    <lineage>
        <taxon>Bacteria</taxon>
        <taxon>Pseudomonadati</taxon>
        <taxon>Pseudomonadota</taxon>
        <taxon>Gammaproteobacteria</taxon>
        <taxon>Steroidobacterales</taxon>
        <taxon>Steroidobacteraceae</taxon>
        <taxon>Steroidobacter</taxon>
    </lineage>
</organism>
<sequence>MRLKSIIHATLAVAAAGALPGIWQSEAVAQAQSAASQASFTVGDIRIEGLQRISEGTVYNYLPVNIGDQIDERRVQEALRAMYNTGFFKDVEIRRDGGTLVIAVLERPSIESFEIKGNKDIKTEDLQKSLRNVGLATGKTFDQSVLDEVKQYLTDQYFSRGKYAVRVDAKVEEVPGNKVKLTIDVNEGKRARIRQINIAGNNAFTDEDLREEFELNTPNWLSWYKQDDRYSRESLSGDLEKLRSYYMDRGYANFHVTSTQVAIAPEKDDIFVTVNVDEGEVFKISEIKMAGNMVVPESELRRLIFLKPGDTYSLRQITATQEAMKLRLGIDGYAFATVDPVPTPNNETKEISLTFVVDPKNRVYVRRVNFNGTSGVNDEVFRREMRQFEGAYLSNAAVERSKQRIQRLPFIQKVEVETNQVPGAADLVDVDFQIEEGLPGQFGGGIGYSESQSIILNGNFVHSNFMGTGNRIAMEINSGRYAKAFSFSHTDRYTTIDEVQRTISAGYRDVTQFTSATSDFDTTTITLGINYDWPITEYQYLGVGLSAQRAELVTSQGGSAEQATDWVRSNGNSRTRCVDVYGDGVCAPGVSLGDYYLYSSDFDTLELNLGWRYDSRNRAIFADRGARHRFNIGYTVPGSDVEFWTASYDYLQFVPIWRSLTLMFNVELAYGEALGDTTALPPYRQYFGGGPDSVRGFRESRLGPKDNFGRPYGGNIKTIAQTELLLPMPEKWRNSARFSLFYDIGNIFSNQKVKFFGPDQTTEVDYGFSYSELRASAGLAVQWLAPLGVFRFSYAVPLKKVSGDTNDRYGDETEGFQFSIGQAF</sequence>
<accession>A0ABV8T0J1</accession>
<feature type="domain" description="POTRA" evidence="10">
    <location>
        <begin position="363"/>
        <end position="437"/>
    </location>
</feature>
<keyword evidence="3 8" id="KW-0812">Transmembrane</keyword>
<dbReference type="InterPro" id="IPR000184">
    <property type="entry name" value="Bac_surfAg_D15"/>
</dbReference>
<keyword evidence="5 8" id="KW-0677">Repeat</keyword>
<dbReference type="PANTHER" id="PTHR12815">
    <property type="entry name" value="SORTING AND ASSEMBLY MACHINERY SAMM50 PROTEIN FAMILY MEMBER"/>
    <property type="match status" value="1"/>
</dbReference>
<dbReference type="EMBL" id="JBHSDU010000014">
    <property type="protein sequence ID" value="MFC4312209.1"/>
    <property type="molecule type" value="Genomic_DNA"/>
</dbReference>
<comment type="subcellular location">
    <subcellularLocation>
        <location evidence="8">Cell outer membrane</location>
    </subcellularLocation>
    <subcellularLocation>
        <location evidence="1">Membrane</location>
    </subcellularLocation>
</comment>
<evidence type="ECO:0000256" key="7">
    <source>
        <dbReference type="ARBA" id="ARBA00023237"/>
    </source>
</evidence>
<gene>
    <name evidence="8 11" type="primary">bamA</name>
    <name evidence="11" type="ORF">ACFPN2_24215</name>
</gene>
<feature type="domain" description="POTRA" evidence="10">
    <location>
        <begin position="40"/>
        <end position="107"/>
    </location>
</feature>
<dbReference type="InterPro" id="IPR034746">
    <property type="entry name" value="POTRA"/>
</dbReference>
<dbReference type="Pfam" id="PF07244">
    <property type="entry name" value="POTRA"/>
    <property type="match status" value="5"/>
</dbReference>
<keyword evidence="7 8" id="KW-0998">Cell outer membrane</keyword>
<evidence type="ECO:0000256" key="2">
    <source>
        <dbReference type="ARBA" id="ARBA00022452"/>
    </source>
</evidence>
<dbReference type="HAMAP" id="MF_01430">
    <property type="entry name" value="OM_assembly_BamA"/>
    <property type="match status" value="1"/>
</dbReference>
<evidence type="ECO:0000313" key="12">
    <source>
        <dbReference type="Proteomes" id="UP001595904"/>
    </source>
</evidence>
<dbReference type="PANTHER" id="PTHR12815:SF23">
    <property type="entry name" value="OUTER MEMBRANE PROTEIN ASSEMBLY FACTOR BAMA"/>
    <property type="match status" value="1"/>
</dbReference>
<evidence type="ECO:0000256" key="3">
    <source>
        <dbReference type="ARBA" id="ARBA00022692"/>
    </source>
</evidence>
<evidence type="ECO:0000256" key="1">
    <source>
        <dbReference type="ARBA" id="ARBA00004370"/>
    </source>
</evidence>
<dbReference type="Gene3D" id="2.40.160.50">
    <property type="entry name" value="membrane protein fhac: a member of the omp85/tpsb transporter family"/>
    <property type="match status" value="1"/>
</dbReference>
<dbReference type="Proteomes" id="UP001595904">
    <property type="component" value="Unassembled WGS sequence"/>
</dbReference>
<keyword evidence="2 8" id="KW-1134">Transmembrane beta strand</keyword>
<keyword evidence="6 8" id="KW-0472">Membrane</keyword>
<evidence type="ECO:0000259" key="10">
    <source>
        <dbReference type="PROSITE" id="PS51779"/>
    </source>
</evidence>
<keyword evidence="12" id="KW-1185">Reference proteome</keyword>
<dbReference type="Pfam" id="PF01103">
    <property type="entry name" value="Omp85"/>
    <property type="match status" value="1"/>
</dbReference>
<feature type="domain" description="POTRA" evidence="10">
    <location>
        <begin position="108"/>
        <end position="188"/>
    </location>
</feature>
<comment type="similarity">
    <text evidence="8">Belongs to the BamA family.</text>
</comment>
<dbReference type="InterPro" id="IPR023707">
    <property type="entry name" value="OM_assembly_BamA"/>
</dbReference>
<dbReference type="InterPro" id="IPR039910">
    <property type="entry name" value="D15-like"/>
</dbReference>
<evidence type="ECO:0000256" key="4">
    <source>
        <dbReference type="ARBA" id="ARBA00022729"/>
    </source>
</evidence>
<comment type="function">
    <text evidence="8">Part of the outer membrane protein assembly complex, which is involved in assembly and insertion of beta-barrel proteins into the outer membrane.</text>
</comment>
<evidence type="ECO:0000256" key="8">
    <source>
        <dbReference type="HAMAP-Rule" id="MF_01430"/>
    </source>
</evidence>
<feature type="domain" description="POTRA" evidence="10">
    <location>
        <begin position="282"/>
        <end position="360"/>
    </location>
</feature>
<protein>
    <recommendedName>
        <fullName evidence="8 9">Outer membrane protein assembly factor BamA</fullName>
    </recommendedName>
</protein>
<comment type="subunit">
    <text evidence="8">Part of the Bam complex.</text>
</comment>
<dbReference type="InterPro" id="IPR010827">
    <property type="entry name" value="BamA/TamA_POTRA"/>
</dbReference>
<evidence type="ECO:0000256" key="6">
    <source>
        <dbReference type="ARBA" id="ARBA00023136"/>
    </source>
</evidence>